<proteinExistence type="predicted"/>
<evidence type="ECO:0000313" key="2">
    <source>
        <dbReference type="Proteomes" id="UP000031668"/>
    </source>
</evidence>
<dbReference type="Proteomes" id="UP000031668">
    <property type="component" value="Unassembled WGS sequence"/>
</dbReference>
<keyword evidence="2" id="KW-1185">Reference proteome</keyword>
<dbReference type="AlphaFoldDB" id="A0A0C2JZD1"/>
<accession>A0A0C2JZD1</accession>
<reference evidence="1 2" key="1">
    <citation type="journal article" date="2014" name="Genome Biol. Evol.">
        <title>The genome of the myxosporean Thelohanellus kitauei shows adaptations to nutrient acquisition within its fish host.</title>
        <authorList>
            <person name="Yang Y."/>
            <person name="Xiong J."/>
            <person name="Zhou Z."/>
            <person name="Huo F."/>
            <person name="Miao W."/>
            <person name="Ran C."/>
            <person name="Liu Y."/>
            <person name="Zhang J."/>
            <person name="Feng J."/>
            <person name="Wang M."/>
            <person name="Wang M."/>
            <person name="Wang L."/>
            <person name="Yao B."/>
        </authorList>
    </citation>
    <scope>NUCLEOTIDE SEQUENCE [LARGE SCALE GENOMIC DNA]</scope>
    <source>
        <strain evidence="1">Wuqing</strain>
    </source>
</reference>
<dbReference type="EMBL" id="JWZT01000067">
    <property type="protein sequence ID" value="KII75033.1"/>
    <property type="molecule type" value="Genomic_DNA"/>
</dbReference>
<gene>
    <name evidence="1" type="ORF">RF11_15821</name>
</gene>
<organism evidence="1 2">
    <name type="scientific">Thelohanellus kitauei</name>
    <name type="common">Myxosporean</name>
    <dbReference type="NCBI Taxonomy" id="669202"/>
    <lineage>
        <taxon>Eukaryota</taxon>
        <taxon>Metazoa</taxon>
        <taxon>Cnidaria</taxon>
        <taxon>Myxozoa</taxon>
        <taxon>Myxosporea</taxon>
        <taxon>Bivalvulida</taxon>
        <taxon>Platysporina</taxon>
        <taxon>Myxobolidae</taxon>
        <taxon>Thelohanellus</taxon>
    </lineage>
</organism>
<protein>
    <submittedName>
        <fullName evidence="1">Uncharacterized protein</fullName>
    </submittedName>
</protein>
<sequence>MDAKFYLIFQTPEIWQKHENGRHSTPFMVRWSSNMPTFDQKRYIPPIQDNISATIQCGLFIRSYKFNNYQDSEQIRPRLDRSWNKNKCLNNKRRQHRFPA</sequence>
<comment type="caution">
    <text evidence="1">The sequence shown here is derived from an EMBL/GenBank/DDBJ whole genome shotgun (WGS) entry which is preliminary data.</text>
</comment>
<name>A0A0C2JZD1_THEKT</name>
<evidence type="ECO:0000313" key="1">
    <source>
        <dbReference type="EMBL" id="KII75033.1"/>
    </source>
</evidence>